<dbReference type="InterPro" id="IPR003034">
    <property type="entry name" value="SAP_dom"/>
</dbReference>
<dbReference type="GO" id="GO:0072686">
    <property type="term" value="C:mitotic spindle"/>
    <property type="evidence" value="ECO:0000318"/>
    <property type="project" value="GO_Central"/>
</dbReference>
<keyword evidence="8" id="KW-0238">DNA-binding</keyword>
<keyword evidence="5" id="KW-0132">Cell division</keyword>
<feature type="region of interest" description="Disordered" evidence="12">
    <location>
        <begin position="278"/>
        <end position="318"/>
    </location>
</feature>
<evidence type="ECO:0000259" key="13">
    <source>
        <dbReference type="Pfam" id="PF02037"/>
    </source>
</evidence>
<evidence type="ECO:0000313" key="14">
    <source>
        <dbReference type="EMBL" id="EDV29504.1"/>
    </source>
</evidence>
<dbReference type="GO" id="GO:0000281">
    <property type="term" value="P:mitotic cytokinesis"/>
    <property type="evidence" value="ECO:0000318"/>
    <property type="project" value="GO_Central"/>
</dbReference>
<evidence type="ECO:0000256" key="8">
    <source>
        <dbReference type="ARBA" id="ARBA00023125"/>
    </source>
</evidence>
<keyword evidence="6" id="KW-0493">Microtubule</keyword>
<dbReference type="AlphaFoldDB" id="B3RL89"/>
<dbReference type="KEGG" id="tad:TRIADDRAFT_51922"/>
<dbReference type="GO" id="GO:0040001">
    <property type="term" value="P:establishment of mitotic spindle localization"/>
    <property type="evidence" value="ECO:0000318"/>
    <property type="project" value="GO_Central"/>
</dbReference>
<evidence type="ECO:0000256" key="9">
    <source>
        <dbReference type="ARBA" id="ARBA00023212"/>
    </source>
</evidence>
<accession>B3RL89</accession>
<dbReference type="GO" id="GO:0003677">
    <property type="term" value="F:DNA binding"/>
    <property type="evidence" value="ECO:0007669"/>
    <property type="project" value="UniProtKB-KW"/>
</dbReference>
<feature type="compositionally biased region" description="Polar residues" evidence="12">
    <location>
        <begin position="173"/>
        <end position="184"/>
    </location>
</feature>
<dbReference type="GO" id="GO:0008017">
    <property type="term" value="F:microtubule binding"/>
    <property type="evidence" value="ECO:0000318"/>
    <property type="project" value="GO_Central"/>
</dbReference>
<evidence type="ECO:0000256" key="12">
    <source>
        <dbReference type="SAM" id="MobiDB-lite"/>
    </source>
</evidence>
<feature type="region of interest" description="Disordered" evidence="12">
    <location>
        <begin position="372"/>
        <end position="424"/>
    </location>
</feature>
<dbReference type="GO" id="GO:0005730">
    <property type="term" value="C:nucleolus"/>
    <property type="evidence" value="ECO:0000318"/>
    <property type="project" value="GO_Central"/>
</dbReference>
<evidence type="ECO:0000256" key="3">
    <source>
        <dbReference type="ARBA" id="ARBA00009702"/>
    </source>
</evidence>
<feature type="compositionally biased region" description="Polar residues" evidence="12">
    <location>
        <begin position="372"/>
        <end position="381"/>
    </location>
</feature>
<dbReference type="Proteomes" id="UP000009022">
    <property type="component" value="Unassembled WGS sequence"/>
</dbReference>
<feature type="compositionally biased region" description="Basic and acidic residues" evidence="12">
    <location>
        <begin position="382"/>
        <end position="406"/>
    </location>
</feature>
<dbReference type="PANTHER" id="PTHR15874">
    <property type="entry name" value="NUCLEOLAR AND SPINDLE-ASSOCIATED PROTEIN 1"/>
    <property type="match status" value="1"/>
</dbReference>
<evidence type="ECO:0000313" key="15">
    <source>
        <dbReference type="Proteomes" id="UP000009022"/>
    </source>
</evidence>
<dbReference type="InParanoid" id="B3RL89"/>
<evidence type="ECO:0000256" key="1">
    <source>
        <dbReference type="ARBA" id="ARBA00004123"/>
    </source>
</evidence>
<dbReference type="GO" id="GO:0007076">
    <property type="term" value="P:mitotic chromosome condensation"/>
    <property type="evidence" value="ECO:0000318"/>
    <property type="project" value="GO_Central"/>
</dbReference>
<evidence type="ECO:0000256" key="2">
    <source>
        <dbReference type="ARBA" id="ARBA00004186"/>
    </source>
</evidence>
<keyword evidence="4" id="KW-0963">Cytoplasm</keyword>
<reference evidence="14 15" key="1">
    <citation type="journal article" date="2008" name="Nature">
        <title>The Trichoplax genome and the nature of placozoans.</title>
        <authorList>
            <person name="Srivastava M."/>
            <person name="Begovic E."/>
            <person name="Chapman J."/>
            <person name="Putnam N.H."/>
            <person name="Hellsten U."/>
            <person name="Kawashima T."/>
            <person name="Kuo A."/>
            <person name="Mitros T."/>
            <person name="Salamov A."/>
            <person name="Carpenter M.L."/>
            <person name="Signorovitch A.Y."/>
            <person name="Moreno M.A."/>
            <person name="Kamm K."/>
            <person name="Grimwood J."/>
            <person name="Schmutz J."/>
            <person name="Shapiro H."/>
            <person name="Grigoriev I.V."/>
            <person name="Buss L.W."/>
            <person name="Schierwater B."/>
            <person name="Dellaporta S.L."/>
            <person name="Rokhsar D.S."/>
        </authorList>
    </citation>
    <scope>NUCLEOTIDE SEQUENCE [LARGE SCALE GENOMIC DNA]</scope>
    <source>
        <strain evidence="14 15">Grell-BS-1999</strain>
    </source>
</reference>
<comment type="similarity">
    <text evidence="3">Belongs to the NUSAP family.</text>
</comment>
<dbReference type="InterPro" id="IPR026756">
    <property type="entry name" value="NuSAP"/>
</dbReference>
<evidence type="ECO:0000256" key="7">
    <source>
        <dbReference type="ARBA" id="ARBA00022776"/>
    </source>
</evidence>
<feature type="region of interest" description="Disordered" evidence="12">
    <location>
        <begin position="134"/>
        <end position="209"/>
    </location>
</feature>
<name>B3RL89_TRIAD</name>
<dbReference type="GO" id="GO:0005874">
    <property type="term" value="C:microtubule"/>
    <property type="evidence" value="ECO:0007669"/>
    <property type="project" value="UniProtKB-KW"/>
</dbReference>
<evidence type="ECO:0000256" key="11">
    <source>
        <dbReference type="ARBA" id="ARBA00023306"/>
    </source>
</evidence>
<feature type="compositionally biased region" description="Polar residues" evidence="12">
    <location>
        <begin position="301"/>
        <end position="316"/>
    </location>
</feature>
<dbReference type="GeneID" id="6749140"/>
<gene>
    <name evidence="14" type="ORF">TRIADDRAFT_51922</name>
</gene>
<keyword evidence="10" id="KW-0539">Nucleus</keyword>
<dbReference type="CTD" id="6749140"/>
<dbReference type="RefSeq" id="XP_002108706.1">
    <property type="nucleotide sequence ID" value="XM_002108670.1"/>
</dbReference>
<keyword evidence="7" id="KW-0498">Mitosis</keyword>
<evidence type="ECO:0000256" key="4">
    <source>
        <dbReference type="ARBA" id="ARBA00022490"/>
    </source>
</evidence>
<comment type="subcellular location">
    <subcellularLocation>
        <location evidence="2">Cytoplasm</location>
        <location evidence="2">Cytoskeleton</location>
        <location evidence="2">Spindle</location>
    </subcellularLocation>
    <subcellularLocation>
        <location evidence="1">Nucleus</location>
    </subcellularLocation>
</comment>
<proteinExistence type="inferred from homology"/>
<keyword evidence="11" id="KW-0131">Cell cycle</keyword>
<dbReference type="PANTHER" id="PTHR15874:SF1">
    <property type="entry name" value="NUCLEOLAR AND SPINDLE-ASSOCIATED PROTEIN 1"/>
    <property type="match status" value="1"/>
</dbReference>
<dbReference type="OrthoDB" id="5964929at2759"/>
<dbReference type="HOGENOM" id="CLU_647838_0_0_1"/>
<dbReference type="EMBL" id="DS985241">
    <property type="protein sequence ID" value="EDV29504.1"/>
    <property type="molecule type" value="Genomic_DNA"/>
</dbReference>
<evidence type="ECO:0000256" key="5">
    <source>
        <dbReference type="ARBA" id="ARBA00022618"/>
    </source>
</evidence>
<keyword evidence="15" id="KW-1185">Reference proteome</keyword>
<protein>
    <recommendedName>
        <fullName evidence="13">SAP domain-containing protein</fullName>
    </recommendedName>
</protein>
<organism evidence="14 15">
    <name type="scientific">Trichoplax adhaerens</name>
    <name type="common">Trichoplax reptans</name>
    <dbReference type="NCBI Taxonomy" id="10228"/>
    <lineage>
        <taxon>Eukaryota</taxon>
        <taxon>Metazoa</taxon>
        <taxon>Placozoa</taxon>
        <taxon>Uniplacotomia</taxon>
        <taxon>Trichoplacea</taxon>
        <taxon>Trichoplacidae</taxon>
        <taxon>Trichoplax</taxon>
    </lineage>
</organism>
<sequence>MSNFESLDELKALKRPQLQKLCKKHGIKAAGKNIELIAALKRILLKPKVSGNTCMCVVLVFHTIKNGKIEPESICDSTTVRRQTYDKDVNPISSKENQDPVELQVKVVNDNLSVGKVQADLMMELGERVAARKALGSETDTSNSPCIQKPTKVKEKPPSQVSDPPKTRKRAQKSNGPTKTSNIAKKSALKKADSVSSSKKPARKATKLPDFKKLHAQNFSKFGESLDTYLDKKNKRRQYLTQKLQNSVEKRKIVKEPTVSFSSQIPVHFNFSLNDTTKTEFNNRTPSRRHAKTPNKKIRSTVVSSKQPKTPMSFKTPNKRMKNASINQAQTPLQRVQFEDSAFQRRKNYDLCRRKSIGATSAKKLARERIRSIQNHPQDNTVSHEIDVKKVKVPTREQRRNNALKDRSKKRNDAVFARRGIQLR</sequence>
<dbReference type="PhylomeDB" id="B3RL89"/>
<evidence type="ECO:0000256" key="6">
    <source>
        <dbReference type="ARBA" id="ARBA00022701"/>
    </source>
</evidence>
<feature type="domain" description="SAP" evidence="13">
    <location>
        <begin position="10"/>
        <end position="41"/>
    </location>
</feature>
<keyword evidence="9" id="KW-0206">Cytoskeleton</keyword>
<feature type="compositionally biased region" description="Basic residues" evidence="12">
    <location>
        <begin position="286"/>
        <end position="299"/>
    </location>
</feature>
<evidence type="ECO:0000256" key="10">
    <source>
        <dbReference type="ARBA" id="ARBA00023242"/>
    </source>
</evidence>
<dbReference type="Pfam" id="PF02037">
    <property type="entry name" value="SAP"/>
    <property type="match status" value="1"/>
</dbReference>